<sequence length="217" mass="25760">MEFFHITATPYHLQTSGQVEITNRKLKRILERTIETNRKERAKKLDDALWTYRTACKTPIGTSPYRLVYGKSCYLPLKLEHKAFWAIKFLNFDPKLAGEKRLMQLNELDEWRAYAYENSRLYKEVTKRRHDSHLKQNKQFEVGNIILLYNSRLKLFSGKLKSRWSGPYIVQNFFPYDTIEVSHPTQGTFKVNGQQLKLYNGEDFKDKGEELRLCEPK</sequence>
<proteinExistence type="predicted"/>
<dbReference type="Gene3D" id="3.30.420.10">
    <property type="entry name" value="Ribonuclease H-like superfamily/Ribonuclease H"/>
    <property type="match status" value="1"/>
</dbReference>
<accession>A0A1U8NYE6</accession>
<dbReference type="PANTHER" id="PTHR47266">
    <property type="entry name" value="ENDONUCLEASE-RELATED"/>
    <property type="match status" value="1"/>
</dbReference>
<dbReference type="RefSeq" id="XP_016743088.1">
    <property type="nucleotide sequence ID" value="XM_016887599.1"/>
</dbReference>
<dbReference type="InterPro" id="IPR052160">
    <property type="entry name" value="Gypsy_RT_Integrase-like"/>
</dbReference>
<dbReference type="GeneID" id="107952338"/>
<dbReference type="Proteomes" id="UP000818029">
    <property type="component" value="Chromosome A02"/>
</dbReference>
<dbReference type="PaxDb" id="3635-A0A1U8NYE6"/>
<reference evidence="1" key="1">
    <citation type="journal article" date="2020" name="Nat. Genet.">
        <title>Genomic diversifications of five Gossypium allopolyploid species and their impact on cotton improvement.</title>
        <authorList>
            <person name="Chen Z.J."/>
            <person name="Sreedasyam A."/>
            <person name="Ando A."/>
            <person name="Song Q."/>
            <person name="De Santiago L.M."/>
            <person name="Hulse-Kemp A.M."/>
            <person name="Ding M."/>
            <person name="Ye W."/>
            <person name="Kirkbride R.C."/>
            <person name="Jenkins J."/>
            <person name="Plott C."/>
            <person name="Lovell J."/>
            <person name="Lin Y.M."/>
            <person name="Vaughn R."/>
            <person name="Liu B."/>
            <person name="Simpson S."/>
            <person name="Scheffler B.E."/>
            <person name="Wen L."/>
            <person name="Saski C.A."/>
            <person name="Grover C.E."/>
            <person name="Hu G."/>
            <person name="Conover J.L."/>
            <person name="Carlson J.W."/>
            <person name="Shu S."/>
            <person name="Boston L.B."/>
            <person name="Williams M."/>
            <person name="Peterson D.G."/>
            <person name="McGee K."/>
            <person name="Jones D.C."/>
            <person name="Wendel J.F."/>
            <person name="Stelly D.M."/>
            <person name="Grimwood J."/>
            <person name="Schmutz J."/>
        </authorList>
    </citation>
    <scope>NUCLEOTIDE SEQUENCE [LARGE SCALE GENOMIC DNA]</scope>
    <source>
        <strain evidence="1">cv. TM-1</strain>
    </source>
</reference>
<dbReference type="InterPro" id="IPR036397">
    <property type="entry name" value="RNaseH_sf"/>
</dbReference>
<evidence type="ECO:0000313" key="2">
    <source>
        <dbReference type="RefSeq" id="XP_016743088.1"/>
    </source>
</evidence>
<dbReference type="KEGG" id="ghi:107952338"/>
<name>A0A1U8NYE6_GOSHI</name>
<gene>
    <name evidence="2" type="primary">LOC107952338</name>
</gene>
<evidence type="ECO:0000313" key="1">
    <source>
        <dbReference type="Proteomes" id="UP000818029"/>
    </source>
</evidence>
<evidence type="ECO:0008006" key="3">
    <source>
        <dbReference type="Google" id="ProtNLM"/>
    </source>
</evidence>
<keyword evidence="1" id="KW-1185">Reference proteome</keyword>
<protein>
    <recommendedName>
        <fullName evidence="3">Protein NYNRIN-like</fullName>
    </recommendedName>
</protein>
<reference evidence="2" key="2">
    <citation type="submission" date="2025-08" db="UniProtKB">
        <authorList>
            <consortium name="RefSeq"/>
        </authorList>
    </citation>
    <scope>IDENTIFICATION</scope>
</reference>
<dbReference type="SUPFAM" id="SSF53098">
    <property type="entry name" value="Ribonuclease H-like"/>
    <property type="match status" value="1"/>
</dbReference>
<organism evidence="1 2">
    <name type="scientific">Gossypium hirsutum</name>
    <name type="common">Upland cotton</name>
    <name type="synonym">Gossypium mexicanum</name>
    <dbReference type="NCBI Taxonomy" id="3635"/>
    <lineage>
        <taxon>Eukaryota</taxon>
        <taxon>Viridiplantae</taxon>
        <taxon>Streptophyta</taxon>
        <taxon>Embryophyta</taxon>
        <taxon>Tracheophyta</taxon>
        <taxon>Spermatophyta</taxon>
        <taxon>Magnoliopsida</taxon>
        <taxon>eudicotyledons</taxon>
        <taxon>Gunneridae</taxon>
        <taxon>Pentapetalae</taxon>
        <taxon>rosids</taxon>
        <taxon>malvids</taxon>
        <taxon>Malvales</taxon>
        <taxon>Malvaceae</taxon>
        <taxon>Malvoideae</taxon>
        <taxon>Gossypium</taxon>
    </lineage>
</organism>
<dbReference type="STRING" id="3635.A0A1U8NYE6"/>
<dbReference type="InterPro" id="IPR012337">
    <property type="entry name" value="RNaseH-like_sf"/>
</dbReference>
<dbReference type="AlphaFoldDB" id="A0A1U8NYE6"/>
<dbReference type="GO" id="GO:0003676">
    <property type="term" value="F:nucleic acid binding"/>
    <property type="evidence" value="ECO:0007669"/>
    <property type="project" value="InterPro"/>
</dbReference>